<dbReference type="InterPro" id="IPR043129">
    <property type="entry name" value="ATPase_NBD"/>
</dbReference>
<reference evidence="3" key="1">
    <citation type="journal article" date="2019" name="Int. J. Syst. Evol. Microbiol.">
        <title>The Global Catalogue of Microorganisms (GCM) 10K type strain sequencing project: providing services to taxonomists for standard genome sequencing and annotation.</title>
        <authorList>
            <consortium name="The Broad Institute Genomics Platform"/>
            <consortium name="The Broad Institute Genome Sequencing Center for Infectious Disease"/>
            <person name="Wu L."/>
            <person name="Ma J."/>
        </authorList>
    </citation>
    <scope>NUCLEOTIDE SEQUENCE [LARGE SCALE GENOMIC DNA]</scope>
    <source>
        <strain evidence="3">JCM 16540</strain>
    </source>
</reference>
<organism evidence="2 3">
    <name type="scientific">Microlunatus spumicola</name>
    <dbReference type="NCBI Taxonomy" id="81499"/>
    <lineage>
        <taxon>Bacteria</taxon>
        <taxon>Bacillati</taxon>
        <taxon>Actinomycetota</taxon>
        <taxon>Actinomycetes</taxon>
        <taxon>Propionibacteriales</taxon>
        <taxon>Propionibacteriaceae</taxon>
        <taxon>Microlunatus</taxon>
    </lineage>
</organism>
<keyword evidence="3" id="KW-1185">Reference proteome</keyword>
<feature type="domain" description="ATPase BadF/BadG/BcrA/BcrD type" evidence="1">
    <location>
        <begin position="6"/>
        <end position="301"/>
    </location>
</feature>
<dbReference type="PANTHER" id="PTHR43190">
    <property type="entry name" value="N-ACETYL-D-GLUCOSAMINE KINASE"/>
    <property type="match status" value="1"/>
</dbReference>
<evidence type="ECO:0000313" key="2">
    <source>
        <dbReference type="EMBL" id="GAA3566965.1"/>
    </source>
</evidence>
<gene>
    <name evidence="2" type="ORF">GCM10022197_23780</name>
</gene>
<dbReference type="RefSeq" id="WP_204910489.1">
    <property type="nucleotide sequence ID" value="NZ_BAAAYR010000002.1"/>
</dbReference>
<dbReference type="Gene3D" id="3.30.420.40">
    <property type="match status" value="2"/>
</dbReference>
<evidence type="ECO:0000313" key="3">
    <source>
        <dbReference type="Proteomes" id="UP001500767"/>
    </source>
</evidence>
<evidence type="ECO:0000259" key="1">
    <source>
        <dbReference type="Pfam" id="PF01869"/>
    </source>
</evidence>
<protein>
    <submittedName>
        <fullName evidence="2">BadF/BadG/BcrA/BcrD ATPase family protein</fullName>
    </submittedName>
</protein>
<proteinExistence type="predicted"/>
<dbReference type="Pfam" id="PF01869">
    <property type="entry name" value="BcrAD_BadFG"/>
    <property type="match status" value="1"/>
</dbReference>
<sequence length="329" mass="32090">MTLLALDAGGTSTRAVAVTGAGEVLGYGRGPAGNPTAAGIVPAADAIGGAAGAALAVAGSADVAVVAMAGEQTETFREEVTARLAAYGVRRVVLDHDLLALFCSGTPSPDGYALIAGTGTVAARVVDGELDRVVGGRGWLLGDAGGGFWIGREVARAVVAALDGQTGPTALTPLVLDALGVGTGSADPDGAAGRASAIRQVVSAVYARRPVALAELAPLAFAVPDDPTARAIVVAASRALADLVDAVRVPELEGPVVVGGSVVVRGILAAPASLARDLVPPAGGAPVVAVPDGLVGAAVLALRHTGATVDAATFVRLRDQVLAAAPAPV</sequence>
<dbReference type="PANTHER" id="PTHR43190:SF3">
    <property type="entry name" value="N-ACETYL-D-GLUCOSAMINE KINASE"/>
    <property type="match status" value="1"/>
</dbReference>
<dbReference type="Proteomes" id="UP001500767">
    <property type="component" value="Unassembled WGS sequence"/>
</dbReference>
<accession>A0ABP6XGT4</accession>
<dbReference type="SUPFAM" id="SSF53067">
    <property type="entry name" value="Actin-like ATPase domain"/>
    <property type="match status" value="2"/>
</dbReference>
<dbReference type="EMBL" id="BAAAYR010000002">
    <property type="protein sequence ID" value="GAA3566965.1"/>
    <property type="molecule type" value="Genomic_DNA"/>
</dbReference>
<comment type="caution">
    <text evidence="2">The sequence shown here is derived from an EMBL/GenBank/DDBJ whole genome shotgun (WGS) entry which is preliminary data.</text>
</comment>
<name>A0ABP6XGT4_9ACTN</name>
<dbReference type="InterPro" id="IPR002731">
    <property type="entry name" value="ATPase_BadF"/>
</dbReference>
<dbReference type="InterPro" id="IPR052519">
    <property type="entry name" value="Euk-type_GlcNAc_Kinase"/>
</dbReference>